<accession>A0ACC1NJT5</accession>
<comment type="caution">
    <text evidence="1">The sequence shown here is derived from an EMBL/GenBank/DDBJ whole genome shotgun (WGS) entry which is preliminary data.</text>
</comment>
<reference evidence="1" key="1">
    <citation type="submission" date="2022-08" db="EMBL/GenBank/DDBJ databases">
        <title>Genome Sequence of Lecanicillium fungicola.</title>
        <authorList>
            <person name="Buettner E."/>
        </authorList>
    </citation>
    <scope>NUCLEOTIDE SEQUENCE</scope>
    <source>
        <strain evidence="1">Babe33</strain>
    </source>
</reference>
<organism evidence="1 2">
    <name type="scientific">Zarea fungicola</name>
    <dbReference type="NCBI Taxonomy" id="93591"/>
    <lineage>
        <taxon>Eukaryota</taxon>
        <taxon>Fungi</taxon>
        <taxon>Dikarya</taxon>
        <taxon>Ascomycota</taxon>
        <taxon>Pezizomycotina</taxon>
        <taxon>Sordariomycetes</taxon>
        <taxon>Hypocreomycetidae</taxon>
        <taxon>Hypocreales</taxon>
        <taxon>Cordycipitaceae</taxon>
        <taxon>Zarea</taxon>
    </lineage>
</organism>
<keyword evidence="2" id="KW-1185">Reference proteome</keyword>
<gene>
    <name evidence="1" type="ORF">NQ176_g3164</name>
</gene>
<dbReference type="EMBL" id="JANJQO010000270">
    <property type="protein sequence ID" value="KAJ2979582.1"/>
    <property type="molecule type" value="Genomic_DNA"/>
</dbReference>
<proteinExistence type="predicted"/>
<dbReference type="Proteomes" id="UP001143910">
    <property type="component" value="Unassembled WGS sequence"/>
</dbReference>
<sequence>MENAIDQALPAAKVGDKSTTQAYPSSYVRKLEERVRQLEADHASDQDSQYSSTGVYGRNTEAETATPTHRVANDVGEVGAGGLALGLGVLSSCAAAEPHYFGFSAGLSLAHFVQIAIDSNGNSTDISLPLLADRPFSKRPPKVNATSADPPSFQTGADYLRAYIALVHPLYPFLNIAKLWKLHENITKPSEDQPETLPERIDMTILHLVYAIGSRCLQLLGKHQISSRVPDGHFLRAMETITQDLKHTSTKSIEVTLLLAIHSMRSPYGTSVWHLAGLAIRQCLELGLHKQRVIEHHHAEIDQSRKRLFWSAYIFERKTALVLGRPFALADEEIELDLPALSVKSRDQDHFGRQQENPYQQPQRTPLSFHMYHVQLYQIHTQIRLALHHIRRTSSEQQSRSTTSRLLDQLDRWRDDVTSTFQESPAQKSTPQRPPSNSSEEQDTTSLNDMHLHQSHDRPVDVEKSELLLEYHKARRSLLQPLMTESRHNYPFEPADYAACAEASGQICQLYRRLHRLSPVPFTLRDLHAVFVAGFTLIYCVCTCPAIYSAERVSDVGACSTVLYVITEQWSSAKKYRDAFETIAEKMMDSARRFQAENGTAPGVSSAARRQRDAAGQQGCSYVNPTTIEQSERNISSHAQKNSIGMHESTENMTYRVAANVDGGAQPTSLDNQGTASSLLSGSGALESDGMGLELDSEFSDIGKLLSLEGLDWFSGAVL</sequence>
<name>A0ACC1NJT5_9HYPO</name>
<protein>
    <submittedName>
        <fullName evidence="1">Uncharacterized protein</fullName>
    </submittedName>
</protein>
<evidence type="ECO:0000313" key="2">
    <source>
        <dbReference type="Proteomes" id="UP001143910"/>
    </source>
</evidence>
<evidence type="ECO:0000313" key="1">
    <source>
        <dbReference type="EMBL" id="KAJ2979582.1"/>
    </source>
</evidence>